<feature type="domain" description="Peptidase A1" evidence="5">
    <location>
        <begin position="29"/>
        <end position="348"/>
    </location>
</feature>
<dbReference type="GO" id="GO:0006508">
    <property type="term" value="P:proteolysis"/>
    <property type="evidence" value="ECO:0007669"/>
    <property type="project" value="UniProtKB-KW"/>
</dbReference>
<evidence type="ECO:0000313" key="6">
    <source>
        <dbReference type="EMBL" id="KAF4656644.1"/>
    </source>
</evidence>
<accession>A0A7J6LBM0</accession>
<keyword evidence="3" id="KW-0064">Aspartyl protease</keyword>
<proteinExistence type="inferred from homology"/>
<dbReference type="Proteomes" id="UP000572268">
    <property type="component" value="Unassembled WGS sequence"/>
</dbReference>
<gene>
    <name evidence="6" type="ORF">FOL46_007737</name>
</gene>
<dbReference type="SUPFAM" id="SSF50630">
    <property type="entry name" value="Acid proteases"/>
    <property type="match status" value="1"/>
</dbReference>
<comment type="caution">
    <text evidence="6">The sequence shown here is derived from an EMBL/GenBank/DDBJ whole genome shotgun (WGS) entry which is preliminary data.</text>
</comment>
<evidence type="ECO:0000259" key="5">
    <source>
        <dbReference type="PROSITE" id="PS51767"/>
    </source>
</evidence>
<dbReference type="Pfam" id="PF00026">
    <property type="entry name" value="Asp"/>
    <property type="match status" value="1"/>
</dbReference>
<evidence type="ECO:0000256" key="2">
    <source>
        <dbReference type="ARBA" id="ARBA00022670"/>
    </source>
</evidence>
<keyword evidence="4" id="KW-0378">Hydrolase</keyword>
<name>A0A7J6LBM0_PEROL</name>
<evidence type="ECO:0000256" key="4">
    <source>
        <dbReference type="ARBA" id="ARBA00022801"/>
    </source>
</evidence>
<dbReference type="PANTHER" id="PTHR47966:SF51">
    <property type="entry name" value="BETA-SITE APP-CLEAVING ENZYME, ISOFORM A-RELATED"/>
    <property type="match status" value="1"/>
</dbReference>
<organism evidence="6 7">
    <name type="scientific">Perkinsus olseni</name>
    <name type="common">Perkinsus atlanticus</name>
    <dbReference type="NCBI Taxonomy" id="32597"/>
    <lineage>
        <taxon>Eukaryota</taxon>
        <taxon>Sar</taxon>
        <taxon>Alveolata</taxon>
        <taxon>Perkinsozoa</taxon>
        <taxon>Perkinsea</taxon>
        <taxon>Perkinsida</taxon>
        <taxon>Perkinsidae</taxon>
        <taxon>Perkinsus</taxon>
    </lineage>
</organism>
<dbReference type="CDD" id="cd05471">
    <property type="entry name" value="pepsin_like"/>
    <property type="match status" value="1"/>
</dbReference>
<dbReference type="GO" id="GO:0004190">
    <property type="term" value="F:aspartic-type endopeptidase activity"/>
    <property type="evidence" value="ECO:0007669"/>
    <property type="project" value="UniProtKB-KW"/>
</dbReference>
<protein>
    <recommendedName>
        <fullName evidence="5">Peptidase A1 domain-containing protein</fullName>
    </recommendedName>
</protein>
<sequence length="575" mass="63101">MPVMIGLVTGDKLVRMDMSFKKTAVNDIYPLPLAHFKADGQDIYALVDTGATYLFVVWKHWYEEEFGVCANLVFGCYECAPPCTEGPTKAFTFGDGSKVWLFPHSGKLEFGSAIVPSANFGMVAGFNRDSERIWASLGLRASTPATQPYTSIVEQLVSKKVISSNSFSLYFKGGEDSTGELILGGEDPGKYVAPLKYVQIVNKDEQFVQLMGLAIGSDPKYRIPLTASAAFDTGASHIYINEKFKKQLIDFLQIAGQKKVSIQQERVKLLISCDDAKYLPSMTFSIKGLKGEAIPLEIPATSLVSKYNGGTCILRLAFVADDECVLGASAFMGKYFNFQLQSNKSSLSPGLSADVRTIVHSLCPTPEVEAEFSAVLDAHGLVSTDILSGVTAQDEDITAQLASMKIALEESRRLEQNRGRRVRHLHKKGKKVVLHRSSCPDLKAPPMAVEPPAASEQRGMLKSVWRRKMFANEMKKMPAACIGHAQDDNASRDGQHGSGILGYYKSMKKECADLVEAAARNPDTLRAVRVVDESVASLQQLLRMETAPGLRQAPDRSLTKGRPMTLQNYLHTRMC</sequence>
<dbReference type="PROSITE" id="PS00141">
    <property type="entry name" value="ASP_PROTEASE"/>
    <property type="match status" value="1"/>
</dbReference>
<keyword evidence="2" id="KW-0645">Protease</keyword>
<dbReference type="InterPro" id="IPR001461">
    <property type="entry name" value="Aspartic_peptidase_A1"/>
</dbReference>
<evidence type="ECO:0000313" key="7">
    <source>
        <dbReference type="Proteomes" id="UP000572268"/>
    </source>
</evidence>
<dbReference type="InterPro" id="IPR033121">
    <property type="entry name" value="PEPTIDASE_A1"/>
</dbReference>
<dbReference type="Gene3D" id="2.40.70.10">
    <property type="entry name" value="Acid Proteases"/>
    <property type="match status" value="2"/>
</dbReference>
<dbReference type="PROSITE" id="PS51767">
    <property type="entry name" value="PEPTIDASE_A1"/>
    <property type="match status" value="1"/>
</dbReference>
<dbReference type="EMBL" id="JABANN010000567">
    <property type="protein sequence ID" value="KAF4656644.1"/>
    <property type="molecule type" value="Genomic_DNA"/>
</dbReference>
<reference evidence="6 7" key="1">
    <citation type="submission" date="2020-04" db="EMBL/GenBank/DDBJ databases">
        <title>Perkinsus olseni comparative genomics.</title>
        <authorList>
            <person name="Bogema D.R."/>
        </authorList>
    </citation>
    <scope>NUCLEOTIDE SEQUENCE [LARGE SCALE GENOMIC DNA]</scope>
    <source>
        <strain evidence="6">ATCC PRA-31</strain>
    </source>
</reference>
<dbReference type="InterPro" id="IPR021109">
    <property type="entry name" value="Peptidase_aspartic_dom_sf"/>
</dbReference>
<evidence type="ECO:0000256" key="3">
    <source>
        <dbReference type="ARBA" id="ARBA00022750"/>
    </source>
</evidence>
<dbReference type="PANTHER" id="PTHR47966">
    <property type="entry name" value="BETA-SITE APP-CLEAVING ENZYME, ISOFORM A-RELATED"/>
    <property type="match status" value="1"/>
</dbReference>
<dbReference type="InterPro" id="IPR001969">
    <property type="entry name" value="Aspartic_peptidase_AS"/>
</dbReference>
<dbReference type="InterPro" id="IPR034164">
    <property type="entry name" value="Pepsin-like_dom"/>
</dbReference>
<comment type="similarity">
    <text evidence="1">Belongs to the peptidase A1 family.</text>
</comment>
<dbReference type="AlphaFoldDB" id="A0A7J6LBM0"/>
<evidence type="ECO:0000256" key="1">
    <source>
        <dbReference type="ARBA" id="ARBA00007447"/>
    </source>
</evidence>